<dbReference type="VEuPathDB" id="VectorBase:MDOMA2_002651"/>
<feature type="compositionally biased region" description="Low complexity" evidence="1">
    <location>
        <begin position="33"/>
        <end position="44"/>
    </location>
</feature>
<feature type="region of interest" description="Disordered" evidence="1">
    <location>
        <begin position="433"/>
        <end position="466"/>
    </location>
</feature>
<feature type="compositionally biased region" description="Basic and acidic residues" evidence="1">
    <location>
        <begin position="20"/>
        <end position="31"/>
    </location>
</feature>
<dbReference type="InterPro" id="IPR028124">
    <property type="entry name" value="SMAP_dom"/>
</dbReference>
<feature type="compositionally biased region" description="Basic and acidic residues" evidence="1">
    <location>
        <begin position="257"/>
        <end position="269"/>
    </location>
</feature>
<dbReference type="PANTHER" id="PTHR22426">
    <property type="entry name" value="ARGININE_SERINE-RICH COILED-COIL PROTEIN 2"/>
    <property type="match status" value="1"/>
</dbReference>
<sequence>MSSSSSSNGSERGTPPPPPSRKEKDKKERSFKSGANNMSGSSGSHYSRRDDEDKYKTDRRSEKYSRDSSRDRKDNRKDSAKYDRDNRGNRDMRNDYKSHDNGHWNNKRYPDNKRHNKDYKRDSGSKRNDSEADHYRDEKRSRYDDRKMGPSSSSSNNYNKEHSGNSSKSRYDDRKSYDQRRDDRRDEKRINDERRSDNNGTYNDKRGTDYRKTNDYHEKKEYRNNDDRNGSSAQRSSSSYYQDRSSTGSYRPNSKYSLDRREENERKYEASLASGHTTADSPNKKNERNSSQRDCPNEPVSSRPDESKSTLSQSQTAGGGDIVEKKVLPSARNFEALLSLPLSETAPKQPNVVTVPPIATKPDGESSSTALTVQLPSYYNPKVINPNKYAEQIQKRKLIWGAKKTEDAASKWGHAQFSQDSDGKVASKFMRLMGIKNAPTESNPPEGNEKKADATSSNTNPDFKSREAMFSTMEQQYEVARQVTHTMRGVGLGFSSQTRPY</sequence>
<evidence type="ECO:0000259" key="2">
    <source>
        <dbReference type="Pfam" id="PF15477"/>
    </source>
</evidence>
<evidence type="ECO:0000313" key="4">
    <source>
        <dbReference type="RefSeq" id="XP_011291413.2"/>
    </source>
</evidence>
<feature type="region of interest" description="Disordered" evidence="1">
    <location>
        <begin position="341"/>
        <end position="368"/>
    </location>
</feature>
<reference evidence="4" key="1">
    <citation type="submission" date="2025-08" db="UniProtKB">
        <authorList>
            <consortium name="RefSeq"/>
        </authorList>
    </citation>
    <scope>IDENTIFICATION</scope>
    <source>
        <strain evidence="4">Aabys</strain>
        <tissue evidence="4">Whole body</tissue>
    </source>
</reference>
<organism evidence="3 4">
    <name type="scientific">Musca domestica</name>
    <name type="common">House fly</name>
    <dbReference type="NCBI Taxonomy" id="7370"/>
    <lineage>
        <taxon>Eukaryota</taxon>
        <taxon>Metazoa</taxon>
        <taxon>Ecdysozoa</taxon>
        <taxon>Arthropoda</taxon>
        <taxon>Hexapoda</taxon>
        <taxon>Insecta</taxon>
        <taxon>Pterygota</taxon>
        <taxon>Neoptera</taxon>
        <taxon>Endopterygota</taxon>
        <taxon>Diptera</taxon>
        <taxon>Brachycera</taxon>
        <taxon>Muscomorpha</taxon>
        <taxon>Muscoidea</taxon>
        <taxon>Muscidae</taxon>
        <taxon>Musca</taxon>
    </lineage>
</organism>
<dbReference type="Pfam" id="PF15477">
    <property type="entry name" value="SMAP"/>
    <property type="match status" value="1"/>
</dbReference>
<feature type="compositionally biased region" description="Basic and acidic residues" evidence="1">
    <location>
        <begin position="159"/>
        <end position="229"/>
    </location>
</feature>
<protein>
    <submittedName>
        <fullName evidence="4">Arginine/serine-rich coiled-coil protein 2 isoform X2</fullName>
    </submittedName>
</protein>
<name>A0A9J7D490_MUSDO</name>
<dbReference type="PANTHER" id="PTHR22426:SF2">
    <property type="entry name" value="ARGININE_SERINE-RICH COILED-COIL PROTEIN 2"/>
    <property type="match status" value="1"/>
</dbReference>
<dbReference type="VEuPathDB" id="VectorBase:MDOA012556"/>
<feature type="domain" description="Small acidic protein-like" evidence="2">
    <location>
        <begin position="412"/>
        <end position="493"/>
    </location>
</feature>
<evidence type="ECO:0000313" key="3">
    <source>
        <dbReference type="Proteomes" id="UP001652621"/>
    </source>
</evidence>
<evidence type="ECO:0000256" key="1">
    <source>
        <dbReference type="SAM" id="MobiDB-lite"/>
    </source>
</evidence>
<feature type="compositionally biased region" description="Basic and acidic residues" evidence="1">
    <location>
        <begin position="282"/>
        <end position="291"/>
    </location>
</feature>
<dbReference type="RefSeq" id="XP_011291413.2">
    <property type="nucleotide sequence ID" value="XM_011293111.3"/>
</dbReference>
<feature type="compositionally biased region" description="Basic and acidic residues" evidence="1">
    <location>
        <begin position="47"/>
        <end position="148"/>
    </location>
</feature>
<gene>
    <name evidence="4" type="primary">LOC101901302</name>
</gene>
<dbReference type="Proteomes" id="UP001652621">
    <property type="component" value="Unplaced"/>
</dbReference>
<dbReference type="GeneID" id="101901302"/>
<keyword evidence="3" id="KW-1185">Reference proteome</keyword>
<accession>A0A9J7D490</accession>
<dbReference type="OrthoDB" id="1928974at2759"/>
<feature type="region of interest" description="Disordered" evidence="1">
    <location>
        <begin position="1"/>
        <end position="324"/>
    </location>
</feature>
<feature type="compositionally biased region" description="Low complexity" evidence="1">
    <location>
        <begin position="230"/>
        <end position="249"/>
    </location>
</feature>
<proteinExistence type="predicted"/>